<gene>
    <name evidence="1" type="ORF">F0U47_01305</name>
</gene>
<reference evidence="1 2" key="2">
    <citation type="submission" date="2019-09" db="EMBL/GenBank/DDBJ databases">
        <authorList>
            <person name="Jin C."/>
        </authorList>
    </citation>
    <scope>NUCLEOTIDE SEQUENCE [LARGE SCALE GENOMIC DNA]</scope>
    <source>
        <strain evidence="1 2">BN140041</strain>
    </source>
</reference>
<dbReference type="Pfam" id="PF03746">
    <property type="entry name" value="LamB_YcsF"/>
    <property type="match status" value="1"/>
</dbReference>
<dbReference type="InterPro" id="IPR005501">
    <property type="entry name" value="LamB/YcsF/PxpA-like"/>
</dbReference>
<dbReference type="Gene3D" id="3.20.20.370">
    <property type="entry name" value="Glycoside hydrolase/deacetylase"/>
    <property type="match status" value="1"/>
</dbReference>
<name>A0A5B1M7V6_9ACTN</name>
<dbReference type="PANTHER" id="PTHR30292">
    <property type="entry name" value="UNCHARACTERIZED PROTEIN YBGL-RELATED"/>
    <property type="match status" value="1"/>
</dbReference>
<keyword evidence="2" id="KW-1185">Reference proteome</keyword>
<dbReference type="NCBIfam" id="NF003816">
    <property type="entry name" value="PRK05406.1-5"/>
    <property type="match status" value="1"/>
</dbReference>
<reference evidence="1 2" key="1">
    <citation type="submission" date="2019-09" db="EMBL/GenBank/DDBJ databases">
        <title>Nocardioides panacisoli sp. nov., isolated from the soil of a ginseng field.</title>
        <authorList>
            <person name="Cho C."/>
        </authorList>
    </citation>
    <scope>NUCLEOTIDE SEQUENCE [LARGE SCALE GENOMIC DNA]</scope>
    <source>
        <strain evidence="1 2">BN140041</strain>
    </source>
</reference>
<accession>A0A5B1M7V6</accession>
<dbReference type="SUPFAM" id="SSF88713">
    <property type="entry name" value="Glycoside hydrolase/deacetylase"/>
    <property type="match status" value="1"/>
</dbReference>
<comment type="caution">
    <text evidence="1">The sequence shown here is derived from an EMBL/GenBank/DDBJ whole genome shotgun (WGS) entry which is preliminary data.</text>
</comment>
<organism evidence="1 2">
    <name type="scientific">Nocardioides antri</name>
    <dbReference type="NCBI Taxonomy" id="2607659"/>
    <lineage>
        <taxon>Bacteria</taxon>
        <taxon>Bacillati</taxon>
        <taxon>Actinomycetota</taxon>
        <taxon>Actinomycetes</taxon>
        <taxon>Propionibacteriales</taxon>
        <taxon>Nocardioidaceae</taxon>
        <taxon>Nocardioides</taxon>
    </lineage>
</organism>
<protein>
    <submittedName>
        <fullName evidence="1">LamB/YcsF family protein</fullName>
    </submittedName>
</protein>
<dbReference type="Proteomes" id="UP000324351">
    <property type="component" value="Unassembled WGS sequence"/>
</dbReference>
<dbReference type="AlphaFoldDB" id="A0A5B1M7V6"/>
<dbReference type="CDD" id="cd10787">
    <property type="entry name" value="LamB_YcsF_like"/>
    <property type="match status" value="1"/>
</dbReference>
<dbReference type="NCBIfam" id="NF003814">
    <property type="entry name" value="PRK05406.1-3"/>
    <property type="match status" value="1"/>
</dbReference>
<dbReference type="GO" id="GO:0005975">
    <property type="term" value="P:carbohydrate metabolic process"/>
    <property type="evidence" value="ECO:0007669"/>
    <property type="project" value="InterPro"/>
</dbReference>
<dbReference type="PANTHER" id="PTHR30292:SF0">
    <property type="entry name" value="5-OXOPROLINASE SUBUNIT A"/>
    <property type="match status" value="1"/>
</dbReference>
<evidence type="ECO:0000313" key="1">
    <source>
        <dbReference type="EMBL" id="KAA1428883.1"/>
    </source>
</evidence>
<proteinExistence type="predicted"/>
<sequence>MGHDIPVTLHPGRPSTDINADVGESFGRWRLGDDEAMLGIVTSANVACGFHAGDPLTLRRTCMAAVERGVAIGAQVGYRDLAGFGRRFVDVAAPDLTADVLYQLGALDGIARAAGGRVAYLKPHGALYNAIVTHEEQARAMVEAVLAFNRGYDAALPVLGLPGSAFLAVAEAAGLTAVREAFADRAYRGDGTLVPRSEPGAVLTDPAAAADQALRLVQAGGVDSVCVHGDSPDAVALATAVRTRLTDAGFGLGAFT</sequence>
<evidence type="ECO:0000313" key="2">
    <source>
        <dbReference type="Proteomes" id="UP000324351"/>
    </source>
</evidence>
<dbReference type="EMBL" id="VUJW01000001">
    <property type="protein sequence ID" value="KAA1428883.1"/>
    <property type="molecule type" value="Genomic_DNA"/>
</dbReference>
<dbReference type="InterPro" id="IPR011330">
    <property type="entry name" value="Glyco_hydro/deAcase_b/a-brl"/>
</dbReference>